<evidence type="ECO:0008006" key="5">
    <source>
        <dbReference type="Google" id="ProtNLM"/>
    </source>
</evidence>
<dbReference type="Gene3D" id="1.25.40.20">
    <property type="entry name" value="Ankyrin repeat-containing domain"/>
    <property type="match status" value="2"/>
</dbReference>
<accession>A0ABD3KY93</accession>
<feature type="transmembrane region" description="Helical" evidence="2">
    <location>
        <begin position="330"/>
        <end position="352"/>
    </location>
</feature>
<sequence>MALQEAIVADDVNQLYRLIEGDIYLLNQGSECPFPNTPLHDAADQGKTKVAMEIATLKPLFAQKLNYGGYSPMHLALQNKHYHIVRALMTLDPKLIREIGDNEQENVELLELLAEFLSACKSSIKDLTNQCETAVHVAIKTGNTEAFKVLFGWLKQVHLTKILDWKDQDGDTILHIAASERQPEIIKLLIGYANVNAKNFQGKTAFEIFQMNPSGGPDVSKRFCHQGSRARYFTPALSLSQFFSREPTTFERCTNFFRIQDESTRNIILIVSTVILSATYQAAFTSLERNGPDSSSNFMTNSTVVTANSSSTTLGKPLQGVDPSMIDWFLLYYTICNSAAFFVSVAIVGLIISTLAAKFYLYVPLILVGAAYFYNLSVQSLGTSGTISLAALFVMCLLPVMILPWLMIELKTVRRRIDATRRRVATS</sequence>
<dbReference type="InterPro" id="IPR036770">
    <property type="entry name" value="Ankyrin_rpt-contain_sf"/>
</dbReference>
<dbReference type="PANTHER" id="PTHR24128">
    <property type="entry name" value="HOMEOBOX PROTEIN WARIAI"/>
    <property type="match status" value="1"/>
</dbReference>
<evidence type="ECO:0000313" key="3">
    <source>
        <dbReference type="EMBL" id="KAL3742376.1"/>
    </source>
</evidence>
<feature type="transmembrane region" description="Helical" evidence="2">
    <location>
        <begin position="267"/>
        <end position="287"/>
    </location>
</feature>
<gene>
    <name evidence="3" type="ORF">ACJRO7_017795</name>
</gene>
<proteinExistence type="predicted"/>
<name>A0ABD3KY93_EUCGL</name>
<comment type="caution">
    <text evidence="3">The sequence shown here is derived from an EMBL/GenBank/DDBJ whole genome shotgun (WGS) entry which is preliminary data.</text>
</comment>
<dbReference type="PANTHER" id="PTHR24128:SF24">
    <property type="entry name" value="ANKYRIN REPEAT PROTEIN"/>
    <property type="match status" value="1"/>
</dbReference>
<feature type="transmembrane region" description="Helical" evidence="2">
    <location>
        <begin position="387"/>
        <end position="408"/>
    </location>
</feature>
<feature type="repeat" description="ANK" evidence="1">
    <location>
        <begin position="169"/>
        <end position="190"/>
    </location>
</feature>
<organism evidence="3 4">
    <name type="scientific">Eucalyptus globulus</name>
    <name type="common">Tasmanian blue gum</name>
    <dbReference type="NCBI Taxonomy" id="34317"/>
    <lineage>
        <taxon>Eukaryota</taxon>
        <taxon>Viridiplantae</taxon>
        <taxon>Streptophyta</taxon>
        <taxon>Embryophyta</taxon>
        <taxon>Tracheophyta</taxon>
        <taxon>Spermatophyta</taxon>
        <taxon>Magnoliopsida</taxon>
        <taxon>eudicotyledons</taxon>
        <taxon>Gunneridae</taxon>
        <taxon>Pentapetalae</taxon>
        <taxon>rosids</taxon>
        <taxon>malvids</taxon>
        <taxon>Myrtales</taxon>
        <taxon>Myrtaceae</taxon>
        <taxon>Myrtoideae</taxon>
        <taxon>Eucalypteae</taxon>
        <taxon>Eucalyptus</taxon>
    </lineage>
</organism>
<evidence type="ECO:0000256" key="2">
    <source>
        <dbReference type="SAM" id="Phobius"/>
    </source>
</evidence>
<dbReference type="PROSITE" id="PS50088">
    <property type="entry name" value="ANK_REPEAT"/>
    <property type="match status" value="1"/>
</dbReference>
<evidence type="ECO:0000256" key="1">
    <source>
        <dbReference type="PROSITE-ProRule" id="PRU00023"/>
    </source>
</evidence>
<protein>
    <recommendedName>
        <fullName evidence="5">PGG domain-containing protein</fullName>
    </recommendedName>
</protein>
<dbReference type="AlphaFoldDB" id="A0ABD3KY93"/>
<keyword evidence="2" id="KW-0812">Transmembrane</keyword>
<dbReference type="Proteomes" id="UP001634007">
    <property type="component" value="Unassembled WGS sequence"/>
</dbReference>
<dbReference type="PROSITE" id="PS50297">
    <property type="entry name" value="ANK_REP_REGION"/>
    <property type="match status" value="1"/>
</dbReference>
<keyword evidence="1" id="KW-0040">ANK repeat</keyword>
<keyword evidence="2" id="KW-1133">Transmembrane helix</keyword>
<evidence type="ECO:0000313" key="4">
    <source>
        <dbReference type="Proteomes" id="UP001634007"/>
    </source>
</evidence>
<dbReference type="SMART" id="SM00248">
    <property type="entry name" value="ANK"/>
    <property type="match status" value="4"/>
</dbReference>
<keyword evidence="4" id="KW-1185">Reference proteome</keyword>
<feature type="transmembrane region" description="Helical" evidence="2">
    <location>
        <begin position="359"/>
        <end position="375"/>
    </location>
</feature>
<dbReference type="SUPFAM" id="SSF48403">
    <property type="entry name" value="Ankyrin repeat"/>
    <property type="match status" value="1"/>
</dbReference>
<keyword evidence="2" id="KW-0472">Membrane</keyword>
<dbReference type="Pfam" id="PF12796">
    <property type="entry name" value="Ank_2"/>
    <property type="match status" value="2"/>
</dbReference>
<dbReference type="InterPro" id="IPR002110">
    <property type="entry name" value="Ankyrin_rpt"/>
</dbReference>
<reference evidence="3 4" key="1">
    <citation type="submission" date="2024-11" db="EMBL/GenBank/DDBJ databases">
        <title>Chromosome-level genome assembly of Eucalyptus globulus Labill. provides insights into its genome evolution.</title>
        <authorList>
            <person name="Li X."/>
        </authorList>
    </citation>
    <scope>NUCLEOTIDE SEQUENCE [LARGE SCALE GENOMIC DNA]</scope>
    <source>
        <strain evidence="3">CL2024</strain>
        <tissue evidence="3">Fresh tender leaves</tissue>
    </source>
</reference>
<dbReference type="EMBL" id="JBJKBG010000004">
    <property type="protein sequence ID" value="KAL3742376.1"/>
    <property type="molecule type" value="Genomic_DNA"/>
</dbReference>